<dbReference type="PANTHER" id="PTHR24345">
    <property type="entry name" value="SERINE/THREONINE-PROTEIN KINASE PLK"/>
    <property type="match status" value="1"/>
</dbReference>
<evidence type="ECO:0000256" key="1">
    <source>
        <dbReference type="ARBA" id="ARBA00022527"/>
    </source>
</evidence>
<dbReference type="FunFam" id="3.30.200.20:FF:000042">
    <property type="entry name" value="Aurora kinase A"/>
    <property type="match status" value="1"/>
</dbReference>
<dbReference type="GO" id="GO:0007052">
    <property type="term" value="P:mitotic spindle organization"/>
    <property type="evidence" value="ECO:0007669"/>
    <property type="project" value="TreeGrafter"/>
</dbReference>
<evidence type="ECO:0000256" key="6">
    <source>
        <dbReference type="ARBA" id="ARBA00022840"/>
    </source>
</evidence>
<dbReference type="Gene3D" id="3.30.1120.30">
    <property type="entry name" value="POLO box domain"/>
    <property type="match status" value="2"/>
</dbReference>
<dbReference type="GO" id="GO:0005634">
    <property type="term" value="C:nucleus"/>
    <property type="evidence" value="ECO:0007669"/>
    <property type="project" value="TreeGrafter"/>
</dbReference>
<evidence type="ECO:0000256" key="3">
    <source>
        <dbReference type="ARBA" id="ARBA00022737"/>
    </source>
</evidence>
<proteinExistence type="inferred from homology"/>
<evidence type="ECO:0000256" key="9">
    <source>
        <dbReference type="SAM" id="MobiDB-lite"/>
    </source>
</evidence>
<dbReference type="PROSITE" id="PS50011">
    <property type="entry name" value="PROTEIN_KINASE_DOM"/>
    <property type="match status" value="1"/>
</dbReference>
<feature type="compositionally biased region" description="Basic and acidic residues" evidence="9">
    <location>
        <begin position="471"/>
        <end position="521"/>
    </location>
</feature>
<evidence type="ECO:0000256" key="2">
    <source>
        <dbReference type="ARBA" id="ARBA00022679"/>
    </source>
</evidence>
<comment type="caution">
    <text evidence="12">The sequence shown here is derived from an EMBL/GenBank/DDBJ whole genome shotgun (WGS) entry which is preliminary data.</text>
</comment>
<dbReference type="PANTHER" id="PTHR24345:SF0">
    <property type="entry name" value="CELL CYCLE SERINE_THREONINE-PROTEIN KINASE CDC5_MSD2"/>
    <property type="match status" value="1"/>
</dbReference>
<dbReference type="PROSITE" id="PS00107">
    <property type="entry name" value="PROTEIN_KINASE_ATP"/>
    <property type="match status" value="1"/>
</dbReference>
<dbReference type="InterPro" id="IPR000719">
    <property type="entry name" value="Prot_kinase_dom"/>
</dbReference>
<evidence type="ECO:0000256" key="4">
    <source>
        <dbReference type="ARBA" id="ARBA00022741"/>
    </source>
</evidence>
<dbReference type="FunFam" id="1.10.510.10:FF:000571">
    <property type="entry name" value="Maternal embryonic leucine zipper kinase"/>
    <property type="match status" value="1"/>
</dbReference>
<dbReference type="GO" id="GO:0005524">
    <property type="term" value="F:ATP binding"/>
    <property type="evidence" value="ECO:0007669"/>
    <property type="project" value="UniProtKB-UniRule"/>
</dbReference>
<dbReference type="InterPro" id="IPR033701">
    <property type="entry name" value="POLO_box_1"/>
</dbReference>
<evidence type="ECO:0000313" key="12">
    <source>
        <dbReference type="EMBL" id="KAG1303967.1"/>
    </source>
</evidence>
<dbReference type="GO" id="GO:0000922">
    <property type="term" value="C:spindle pole"/>
    <property type="evidence" value="ECO:0007669"/>
    <property type="project" value="TreeGrafter"/>
</dbReference>
<keyword evidence="1 8" id="KW-0723">Serine/threonine-protein kinase</keyword>
<dbReference type="InterPro" id="IPR011009">
    <property type="entry name" value="Kinase-like_dom_sf"/>
</dbReference>
<dbReference type="Pfam" id="PF00659">
    <property type="entry name" value="POLO_box"/>
    <property type="match status" value="2"/>
</dbReference>
<feature type="compositionally biased region" description="Polar residues" evidence="9">
    <location>
        <begin position="452"/>
        <end position="470"/>
    </location>
</feature>
<keyword evidence="5 8" id="KW-0418">Kinase</keyword>
<feature type="region of interest" description="Disordered" evidence="9">
    <location>
        <begin position="452"/>
        <end position="523"/>
    </location>
</feature>
<feature type="domain" description="Protein kinase" evidence="10">
    <location>
        <begin position="108"/>
        <end position="367"/>
    </location>
</feature>
<feature type="region of interest" description="Disordered" evidence="9">
    <location>
        <begin position="1"/>
        <end position="94"/>
    </location>
</feature>
<keyword evidence="4 7" id="KW-0547">Nucleotide-binding</keyword>
<keyword evidence="6 7" id="KW-0067">ATP-binding</keyword>
<dbReference type="GO" id="GO:0004674">
    <property type="term" value="F:protein serine/threonine kinase activity"/>
    <property type="evidence" value="ECO:0007669"/>
    <property type="project" value="UniProtKB-KW"/>
</dbReference>
<feature type="compositionally biased region" description="Polar residues" evidence="9">
    <location>
        <begin position="41"/>
        <end position="76"/>
    </location>
</feature>
<dbReference type="SUPFAM" id="SSF82615">
    <property type="entry name" value="Polo-box domain"/>
    <property type="match status" value="2"/>
</dbReference>
<dbReference type="AlphaFoldDB" id="A0A9P6X2W9"/>
<name>A0A9P6X2W9_RHIOR</name>
<keyword evidence="13" id="KW-1185">Reference proteome</keyword>
<dbReference type="GO" id="GO:0000776">
    <property type="term" value="C:kinetochore"/>
    <property type="evidence" value="ECO:0007669"/>
    <property type="project" value="TreeGrafter"/>
</dbReference>
<protein>
    <recommendedName>
        <fullName evidence="8">Serine/threonine-protein kinase</fullName>
        <ecNumber evidence="8">2.7.11.21</ecNumber>
    </recommendedName>
</protein>
<dbReference type="EMBL" id="JAANQT010001786">
    <property type="protein sequence ID" value="KAG1303967.1"/>
    <property type="molecule type" value="Genomic_DNA"/>
</dbReference>
<feature type="domain" description="POLO box" evidence="11">
    <location>
        <begin position="596"/>
        <end position="677"/>
    </location>
</feature>
<comment type="similarity">
    <text evidence="8">Belongs to the protein kinase superfamily. Ser/Thr protein kinase family. CDC5/Polo subfamily.</text>
</comment>
<keyword evidence="3" id="KW-0677">Repeat</keyword>
<organism evidence="12 13">
    <name type="scientific">Rhizopus oryzae</name>
    <name type="common">Mucormycosis agent</name>
    <name type="synonym">Rhizopus arrhizus var. delemar</name>
    <dbReference type="NCBI Taxonomy" id="64495"/>
    <lineage>
        <taxon>Eukaryota</taxon>
        <taxon>Fungi</taxon>
        <taxon>Fungi incertae sedis</taxon>
        <taxon>Mucoromycota</taxon>
        <taxon>Mucoromycotina</taxon>
        <taxon>Mucoromycetes</taxon>
        <taxon>Mucorales</taxon>
        <taxon>Mucorineae</taxon>
        <taxon>Rhizopodaceae</taxon>
        <taxon>Rhizopus</taxon>
    </lineage>
</organism>
<dbReference type="SMART" id="SM00220">
    <property type="entry name" value="S_TKc"/>
    <property type="match status" value="1"/>
</dbReference>
<reference evidence="12" key="1">
    <citation type="journal article" date="2020" name="Microb. Genom.">
        <title>Genetic diversity of clinical and environmental Mucorales isolates obtained from an investigation of mucormycosis cases among solid organ transplant recipients.</title>
        <authorList>
            <person name="Nguyen M.H."/>
            <person name="Kaul D."/>
            <person name="Muto C."/>
            <person name="Cheng S.J."/>
            <person name="Richter R.A."/>
            <person name="Bruno V.M."/>
            <person name="Liu G."/>
            <person name="Beyhan S."/>
            <person name="Sundermann A.J."/>
            <person name="Mounaud S."/>
            <person name="Pasculle A.W."/>
            <person name="Nierman W.C."/>
            <person name="Driscoll E."/>
            <person name="Cumbie R."/>
            <person name="Clancy C.J."/>
            <person name="Dupont C.L."/>
        </authorList>
    </citation>
    <scope>NUCLEOTIDE SEQUENCE</scope>
    <source>
        <strain evidence="12">GL11</strain>
    </source>
</reference>
<comment type="catalytic activity">
    <reaction evidence="8">
        <text>L-threonyl-[protein] + ATP = O-phospho-L-threonyl-[protein] + ADP + H(+)</text>
        <dbReference type="Rhea" id="RHEA:46608"/>
        <dbReference type="Rhea" id="RHEA-COMP:11060"/>
        <dbReference type="Rhea" id="RHEA-COMP:11605"/>
        <dbReference type="ChEBI" id="CHEBI:15378"/>
        <dbReference type="ChEBI" id="CHEBI:30013"/>
        <dbReference type="ChEBI" id="CHEBI:30616"/>
        <dbReference type="ChEBI" id="CHEBI:61977"/>
        <dbReference type="ChEBI" id="CHEBI:456216"/>
        <dbReference type="EC" id="2.7.11.21"/>
    </reaction>
</comment>
<evidence type="ECO:0000256" key="8">
    <source>
        <dbReference type="RuleBase" id="RU361162"/>
    </source>
</evidence>
<gene>
    <name evidence="12" type="ORF">G6F64_009614</name>
</gene>
<dbReference type="InterPro" id="IPR008271">
    <property type="entry name" value="Ser/Thr_kinase_AS"/>
</dbReference>
<keyword evidence="2 8" id="KW-0808">Transferase</keyword>
<dbReference type="GO" id="GO:0005737">
    <property type="term" value="C:cytoplasm"/>
    <property type="evidence" value="ECO:0007669"/>
    <property type="project" value="TreeGrafter"/>
</dbReference>
<dbReference type="InterPro" id="IPR000959">
    <property type="entry name" value="POLO_box_dom"/>
</dbReference>
<feature type="binding site" evidence="7">
    <location>
        <position position="140"/>
    </location>
    <ligand>
        <name>ATP</name>
        <dbReference type="ChEBI" id="CHEBI:30616"/>
    </ligand>
</feature>
<dbReference type="InterPro" id="IPR033695">
    <property type="entry name" value="POLO_box_2"/>
</dbReference>
<dbReference type="SUPFAM" id="SSF56112">
    <property type="entry name" value="Protein kinase-like (PK-like)"/>
    <property type="match status" value="1"/>
</dbReference>
<sequence>MNNENRRAYALNPHILSKPQEQVKQLEPLKVNLPTRDSNRKLSSTSRKVLRPTTNIDRNLQSDQTGNLQQKSTTVNPPRRKKKESSSNLVNDRLVPQIIKDKNRKVKYNKHECVGLGGFAKVYRVTNETGKEYAVKVIAKASLLDSKRKEKLIAEINIHRSLCHEYIVQYQSCFEDKYNVYIILEYCKNATLNNLLSRRRKLTEDEVRYFMGQILSAVRYISDNKIVHRDIKLGNIFLDENMDCKIGDFGLSARLIDKFDRRKTTCGTPHYIAPEILFDATGHNHRADMWSAGVLMYILLFGKHPFHHDERKILYQIVRQNQESNTFSFPSDDVHVSKDAKDLISSLLVNDPDLRLTVTQALNHSFFTAHKISEQMPKEALYKQPSYNCLYPSEYNNTSSQSKVADSIRQAGDANESYVDHSIKPPLELLHEIILDHRTHFPIKIKKEIPQTSPSVTTIPEPNIPNLSLKSKTDDISLETKRTQPTRIETDLKEQKSSVLDRKADQTRPSETDRTEQDMNKTARSISYNYQKSPVSNKDMTKSISENQIKKPIMEEMAENLKMMLERKQEKPVLCEKEIEGYRGRGKLGWGIGNVFIQSWLDSSKKYGFCYCLSDNTLGALYNDGSTLTTHDEKYFYYIHQENTNNYIEAIYAFNQFPAYLEKKRWILKQFKCYMINKLAVEYNAPKAIYPTGTHVMKYAVDKEAISFKLNNGVVQFNFFNHKKLVMYEGGKKLIYIDENKNLSHHHTIDALYSDQHAIIQCLKNAYHIIYSQNELRQEALRIERWKRYEKLTFVSQ</sequence>
<dbReference type="CDD" id="cd13117">
    <property type="entry name" value="POLO_box_2"/>
    <property type="match status" value="1"/>
</dbReference>
<dbReference type="EC" id="2.7.11.21" evidence="8"/>
<dbReference type="PROSITE" id="PS50078">
    <property type="entry name" value="POLO_BOX"/>
    <property type="match status" value="2"/>
</dbReference>
<dbReference type="InterPro" id="IPR017441">
    <property type="entry name" value="Protein_kinase_ATP_BS"/>
</dbReference>
<accession>A0A9P6X2W9</accession>
<dbReference type="InterPro" id="IPR036947">
    <property type="entry name" value="POLO_box_dom_sf"/>
</dbReference>
<evidence type="ECO:0000313" key="13">
    <source>
        <dbReference type="Proteomes" id="UP000716291"/>
    </source>
</evidence>
<evidence type="ECO:0000256" key="5">
    <source>
        <dbReference type="ARBA" id="ARBA00022777"/>
    </source>
</evidence>
<dbReference type="Proteomes" id="UP000716291">
    <property type="component" value="Unassembled WGS sequence"/>
</dbReference>
<evidence type="ECO:0000256" key="7">
    <source>
        <dbReference type="PROSITE-ProRule" id="PRU10141"/>
    </source>
</evidence>
<dbReference type="Gene3D" id="1.10.510.10">
    <property type="entry name" value="Transferase(Phosphotransferase) domain 1"/>
    <property type="match status" value="1"/>
</dbReference>
<dbReference type="PROSITE" id="PS00108">
    <property type="entry name" value="PROTEIN_KINASE_ST"/>
    <property type="match status" value="1"/>
</dbReference>
<evidence type="ECO:0000259" key="11">
    <source>
        <dbReference type="PROSITE" id="PS50078"/>
    </source>
</evidence>
<dbReference type="Pfam" id="PF00069">
    <property type="entry name" value="Pkinase"/>
    <property type="match status" value="1"/>
</dbReference>
<evidence type="ECO:0000259" key="10">
    <source>
        <dbReference type="PROSITE" id="PS50011"/>
    </source>
</evidence>
<dbReference type="CDD" id="cd13118">
    <property type="entry name" value="POLO_box_1"/>
    <property type="match status" value="1"/>
</dbReference>
<feature type="domain" description="POLO box" evidence="11">
    <location>
        <begin position="695"/>
        <end position="775"/>
    </location>
</feature>